<reference evidence="1 2" key="1">
    <citation type="submission" date="2015-03" db="EMBL/GenBank/DDBJ databases">
        <title>RNA-seq based gene annotation and comparative genomics of four Zymoseptoria species reveal species-specific pathogenicity related genes and transposable element activity.</title>
        <authorList>
            <person name="Grandaubert J."/>
            <person name="Bhattacharyya A."/>
            <person name="Stukenbrock E.H."/>
        </authorList>
    </citation>
    <scope>NUCLEOTIDE SEQUENCE [LARGE SCALE GENOMIC DNA]</scope>
    <source>
        <strain evidence="1 2">Zb18110</strain>
    </source>
</reference>
<dbReference type="Proteomes" id="UP000033647">
    <property type="component" value="Unassembled WGS sequence"/>
</dbReference>
<evidence type="ECO:0000313" key="1">
    <source>
        <dbReference type="EMBL" id="KJX94824.1"/>
    </source>
</evidence>
<gene>
    <name evidence="1" type="ORF">TI39_contig4157g00005</name>
</gene>
<name>A0A0F4GBV5_9PEZI</name>
<keyword evidence="2" id="KW-1185">Reference proteome</keyword>
<evidence type="ECO:0000313" key="2">
    <source>
        <dbReference type="Proteomes" id="UP000033647"/>
    </source>
</evidence>
<protein>
    <submittedName>
        <fullName evidence="1">Uncharacterized protein</fullName>
    </submittedName>
</protein>
<accession>A0A0F4GBV5</accession>
<proteinExistence type="predicted"/>
<dbReference type="EMBL" id="LAFY01004116">
    <property type="protein sequence ID" value="KJX94824.1"/>
    <property type="molecule type" value="Genomic_DNA"/>
</dbReference>
<organism evidence="1 2">
    <name type="scientific">Zymoseptoria brevis</name>
    <dbReference type="NCBI Taxonomy" id="1047168"/>
    <lineage>
        <taxon>Eukaryota</taxon>
        <taxon>Fungi</taxon>
        <taxon>Dikarya</taxon>
        <taxon>Ascomycota</taxon>
        <taxon>Pezizomycotina</taxon>
        <taxon>Dothideomycetes</taxon>
        <taxon>Dothideomycetidae</taxon>
        <taxon>Mycosphaerellales</taxon>
        <taxon>Mycosphaerellaceae</taxon>
        <taxon>Zymoseptoria</taxon>
    </lineage>
</organism>
<dbReference type="AlphaFoldDB" id="A0A0F4GBV5"/>
<sequence>MATFQALHTITQAQSKLHETDKDSKAALVAFESSMEMMKRSTMSFLLSPINKLETGLKEVEKAFEQEAEKHRVMVETGKAIDLVTKELDAEKSALRKSRRDGVCVLKDLAAALHKCYEEYSS</sequence>
<comment type="caution">
    <text evidence="1">The sequence shown here is derived from an EMBL/GenBank/DDBJ whole genome shotgun (WGS) entry which is preliminary data.</text>
</comment>